<evidence type="ECO:0000313" key="1">
    <source>
        <dbReference type="EMBL" id="PWY57639.1"/>
    </source>
</evidence>
<keyword evidence="4" id="KW-1185">Reference proteome</keyword>
<organism evidence="1 3">
    <name type="scientific">Legionella qingyii</name>
    <dbReference type="NCBI Taxonomy" id="2184757"/>
    <lineage>
        <taxon>Bacteria</taxon>
        <taxon>Pseudomonadati</taxon>
        <taxon>Pseudomonadota</taxon>
        <taxon>Gammaproteobacteria</taxon>
        <taxon>Legionellales</taxon>
        <taxon>Legionellaceae</taxon>
        <taxon>Legionella</taxon>
    </lineage>
</organism>
<proteinExistence type="predicted"/>
<gene>
    <name evidence="1" type="ORF">DGG96_00660</name>
    <name evidence="2" type="ORF">ELY20_01730</name>
</gene>
<accession>A0A317U820</accession>
<protein>
    <submittedName>
        <fullName evidence="1">Uncharacterized protein</fullName>
    </submittedName>
</protein>
<sequence>MNEDEIKERSASKPTEIMTLRPRQELCDRVIDYTIKNYGRNLRAPIEELASAPNRWLSIAYPISKADTNSPEARARIMGGLAIICYLNDLKAELNTEVCFDFRKMLKSIDDYFEVTQCVPYIEEFPHILKHQPVFHEPGMNRDVVMSLIYPKEELVKRVAAFTGLTMEENVLKHIAQPILMDGKNDRVTIAQKCMYEYQKPIIYEMIGIMIALTLMNSEQKFEFQSADTYAKWTDQLIAMAAGSPAVDVVVNASNGVFWLPDPAEFR</sequence>
<dbReference type="EMBL" id="RZGX01000002">
    <property type="protein sequence ID" value="RUR25893.1"/>
    <property type="molecule type" value="Genomic_DNA"/>
</dbReference>
<evidence type="ECO:0000313" key="2">
    <source>
        <dbReference type="EMBL" id="RUR25893.1"/>
    </source>
</evidence>
<reference evidence="1 3" key="1">
    <citation type="submission" date="2018-05" db="EMBL/GenBank/DDBJ databases">
        <title>Legionella qingyii sp.nov., whole genome shotgun sequence.</title>
        <authorList>
            <person name="Wu H."/>
            <person name="Zhu Q."/>
            <person name="Hu C."/>
        </authorList>
    </citation>
    <scope>NUCLEOTIDE SEQUENCE [LARGE SCALE GENOMIC DNA]</scope>
    <source>
        <strain evidence="1 3">HEB18</strain>
    </source>
</reference>
<name>A0A317U820_9GAMM</name>
<dbReference type="EMBL" id="QHJG01000001">
    <property type="protein sequence ID" value="PWY57639.1"/>
    <property type="molecule type" value="Genomic_DNA"/>
</dbReference>
<evidence type="ECO:0000313" key="3">
    <source>
        <dbReference type="Proteomes" id="UP000247152"/>
    </source>
</evidence>
<dbReference type="AlphaFoldDB" id="A0A317U820"/>
<reference evidence="2 4" key="2">
    <citation type="submission" date="2018-12" db="EMBL/GenBank/DDBJ databases">
        <title>Legionella sp,whole genome shotgun sequence.</title>
        <authorList>
            <person name="Wu H."/>
        </authorList>
    </citation>
    <scope>NUCLEOTIDE SEQUENCE [LARGE SCALE GENOMIC DNA]</scope>
    <source>
        <strain evidence="2">Km489</strain>
        <strain evidence="4">km489</strain>
    </source>
</reference>
<comment type="caution">
    <text evidence="1">The sequence shown here is derived from an EMBL/GenBank/DDBJ whole genome shotgun (WGS) entry which is preliminary data.</text>
</comment>
<dbReference type="Proteomes" id="UP000287374">
    <property type="component" value="Unassembled WGS sequence"/>
</dbReference>
<dbReference type="OrthoDB" id="9762792at2"/>
<dbReference type="RefSeq" id="WP_110141089.1">
    <property type="nucleotide sequence ID" value="NZ_QHJG01000001.1"/>
</dbReference>
<evidence type="ECO:0000313" key="4">
    <source>
        <dbReference type="Proteomes" id="UP000287374"/>
    </source>
</evidence>
<dbReference type="Proteomes" id="UP000247152">
    <property type="component" value="Unassembled WGS sequence"/>
</dbReference>